<evidence type="ECO:0000313" key="1">
    <source>
        <dbReference type="EMBL" id="GLW58150.1"/>
    </source>
</evidence>
<comment type="caution">
    <text evidence="1">The sequence shown here is derived from an EMBL/GenBank/DDBJ whole genome shotgun (WGS) entry which is preliminary data.</text>
</comment>
<proteinExistence type="predicted"/>
<dbReference type="Proteomes" id="UP001165143">
    <property type="component" value="Unassembled WGS sequence"/>
</dbReference>
<name>A0A9W6PNB5_9ACTN</name>
<dbReference type="AlphaFoldDB" id="A0A9W6PNB5"/>
<reference evidence="1" key="1">
    <citation type="submission" date="2023-02" db="EMBL/GenBank/DDBJ databases">
        <title>Kitasatospora phosalacinea NBRC 14362.</title>
        <authorList>
            <person name="Ichikawa N."/>
            <person name="Sato H."/>
            <person name="Tonouchi N."/>
        </authorList>
    </citation>
    <scope>NUCLEOTIDE SEQUENCE</scope>
    <source>
        <strain evidence="1">NBRC 14362</strain>
    </source>
</reference>
<accession>A0A9W6PNB5</accession>
<dbReference type="EMBL" id="BSRX01000048">
    <property type="protein sequence ID" value="GLW58150.1"/>
    <property type="molecule type" value="Genomic_DNA"/>
</dbReference>
<gene>
    <name evidence="1" type="ORF">Kpho01_61610</name>
</gene>
<sequence length="81" mass="7765">MSGGVHLLSAGLRAVRVADAGRRFGARGVVEVLAGGAPAGAAELLAAETVVAVRAASVRAAVGAAWCRGGGPAGGSVKTDR</sequence>
<evidence type="ECO:0000313" key="2">
    <source>
        <dbReference type="Proteomes" id="UP001165143"/>
    </source>
</evidence>
<protein>
    <submittedName>
        <fullName evidence="1">Uncharacterized protein</fullName>
    </submittedName>
</protein>
<organism evidence="1 2">
    <name type="scientific">Kitasatospora phosalacinea</name>
    <dbReference type="NCBI Taxonomy" id="2065"/>
    <lineage>
        <taxon>Bacteria</taxon>
        <taxon>Bacillati</taxon>
        <taxon>Actinomycetota</taxon>
        <taxon>Actinomycetes</taxon>
        <taxon>Kitasatosporales</taxon>
        <taxon>Streptomycetaceae</taxon>
        <taxon>Kitasatospora</taxon>
    </lineage>
</organism>